<protein>
    <submittedName>
        <fullName evidence="2">NAD-dependent epimerase/dehydratase family protein</fullName>
    </submittedName>
</protein>
<name>A0ABW9W2L3_9BURK</name>
<comment type="caution">
    <text evidence="2">The sequence shown here is derived from an EMBL/GenBank/DDBJ whole genome shotgun (WGS) entry which is preliminary data.</text>
</comment>
<dbReference type="EMBL" id="WWCT01000014">
    <property type="protein sequence ID" value="MYN28239.1"/>
    <property type="molecule type" value="Genomic_DNA"/>
</dbReference>
<evidence type="ECO:0000259" key="1">
    <source>
        <dbReference type="Pfam" id="PF01370"/>
    </source>
</evidence>
<feature type="domain" description="NAD-dependent epimerase/dehydratase" evidence="1">
    <location>
        <begin position="4"/>
        <end position="225"/>
    </location>
</feature>
<dbReference type="InterPro" id="IPR051783">
    <property type="entry name" value="NAD(P)-dependent_oxidoreduct"/>
</dbReference>
<dbReference type="InterPro" id="IPR001509">
    <property type="entry name" value="Epimerase_deHydtase"/>
</dbReference>
<organism evidence="2 3">
    <name type="scientific">Duganella levis</name>
    <dbReference type="NCBI Taxonomy" id="2692169"/>
    <lineage>
        <taxon>Bacteria</taxon>
        <taxon>Pseudomonadati</taxon>
        <taxon>Pseudomonadota</taxon>
        <taxon>Betaproteobacteria</taxon>
        <taxon>Burkholderiales</taxon>
        <taxon>Oxalobacteraceae</taxon>
        <taxon>Telluria group</taxon>
        <taxon>Duganella</taxon>
    </lineage>
</organism>
<gene>
    <name evidence="2" type="ORF">GTP69_17655</name>
</gene>
<dbReference type="InterPro" id="IPR036291">
    <property type="entry name" value="NAD(P)-bd_dom_sf"/>
</dbReference>
<sequence length="322" mass="34387">MSRIFITGGSGYVGRNLIRHFIARGDTVIALARSAQAAAAVQACGATAEQGDLLLPSLSSAMHGCDTLIHAAADTNHGWCTPAQRQTNLDGTRHVLASARHAGIQRVIHISTESVLLNGEPLVNATEEHEFPSKPAGGYSRTKAEAERIALSFANEAMSVVVLRPRFVWGRDDTTALPQLVAAARAGKLAWIDGGDYHTSITHIANLCEGVDKALQHGANGHVYFITDGEPVVFRDFISRLLATQGLSVPDKNVPRALLRKLAAVGDVLAALSRGLIKPPITRQEYATMAVEVTLDISKARRELHYAPVISTSAGLDELRAA</sequence>
<keyword evidence="3" id="KW-1185">Reference proteome</keyword>
<dbReference type="RefSeq" id="WP_161056089.1">
    <property type="nucleotide sequence ID" value="NZ_WWCT01000014.1"/>
</dbReference>
<dbReference type="Proteomes" id="UP000642144">
    <property type="component" value="Unassembled WGS sequence"/>
</dbReference>
<reference evidence="2 3" key="1">
    <citation type="submission" date="2019-12" db="EMBL/GenBank/DDBJ databases">
        <title>Novel species isolated from a subtropical stream in China.</title>
        <authorList>
            <person name="Lu H."/>
        </authorList>
    </citation>
    <scope>NUCLEOTIDE SEQUENCE [LARGE SCALE GENOMIC DNA]</scope>
    <source>
        <strain evidence="2 3">CY42W</strain>
    </source>
</reference>
<evidence type="ECO:0000313" key="2">
    <source>
        <dbReference type="EMBL" id="MYN28239.1"/>
    </source>
</evidence>
<dbReference type="Gene3D" id="3.40.50.720">
    <property type="entry name" value="NAD(P)-binding Rossmann-like Domain"/>
    <property type="match status" value="1"/>
</dbReference>
<dbReference type="PANTHER" id="PTHR48079:SF6">
    <property type="entry name" value="NAD(P)-BINDING DOMAIN-CONTAINING PROTEIN-RELATED"/>
    <property type="match status" value="1"/>
</dbReference>
<proteinExistence type="predicted"/>
<dbReference type="SUPFAM" id="SSF51735">
    <property type="entry name" value="NAD(P)-binding Rossmann-fold domains"/>
    <property type="match status" value="1"/>
</dbReference>
<dbReference type="Pfam" id="PF01370">
    <property type="entry name" value="Epimerase"/>
    <property type="match status" value="1"/>
</dbReference>
<dbReference type="PANTHER" id="PTHR48079">
    <property type="entry name" value="PROTEIN YEEZ"/>
    <property type="match status" value="1"/>
</dbReference>
<evidence type="ECO:0000313" key="3">
    <source>
        <dbReference type="Proteomes" id="UP000642144"/>
    </source>
</evidence>
<accession>A0ABW9W2L3</accession>